<dbReference type="RefSeq" id="WP_250247351.1">
    <property type="nucleotide sequence ID" value="NZ_CP097749.1"/>
</dbReference>
<dbReference type="InterPro" id="IPR005801">
    <property type="entry name" value="ADC_synthase"/>
</dbReference>
<dbReference type="InterPro" id="IPR015890">
    <property type="entry name" value="Chorismate_C"/>
</dbReference>
<dbReference type="GO" id="GO:0046820">
    <property type="term" value="F:4-amino-4-deoxychorismate synthase activity"/>
    <property type="evidence" value="ECO:0007669"/>
    <property type="project" value="UniProtKB-EC"/>
</dbReference>
<dbReference type="Gene3D" id="3.60.120.10">
    <property type="entry name" value="Anthranilate synthase"/>
    <property type="match status" value="1"/>
</dbReference>
<accession>A0AAE9I729</accession>
<dbReference type="AlphaFoldDB" id="A0AAE9I729"/>
<evidence type="ECO:0000256" key="2">
    <source>
        <dbReference type="ARBA" id="ARBA00022679"/>
    </source>
</evidence>
<proteinExistence type="predicted"/>
<evidence type="ECO:0000313" key="5">
    <source>
        <dbReference type="EMBL" id="URJ27643.1"/>
    </source>
</evidence>
<protein>
    <recommendedName>
        <fullName evidence="1">aminodeoxychorismate synthase</fullName>
        <ecNumber evidence="1">2.6.1.85</ecNumber>
    </recommendedName>
</protein>
<dbReference type="PRINTS" id="PR00095">
    <property type="entry name" value="ANTSNTHASEI"/>
</dbReference>
<evidence type="ECO:0000256" key="1">
    <source>
        <dbReference type="ARBA" id="ARBA00013139"/>
    </source>
</evidence>
<dbReference type="EC" id="2.6.1.85" evidence="1"/>
<dbReference type="Pfam" id="PF00425">
    <property type="entry name" value="Chorismate_bind"/>
    <property type="match status" value="1"/>
</dbReference>
<evidence type="ECO:0000313" key="6">
    <source>
        <dbReference type="Proteomes" id="UP001056323"/>
    </source>
</evidence>
<evidence type="ECO:0000259" key="3">
    <source>
        <dbReference type="Pfam" id="PF00425"/>
    </source>
</evidence>
<gene>
    <name evidence="5" type="primary">pabB</name>
    <name evidence="5" type="ORF">M9394_00560</name>
</gene>
<dbReference type="InterPro" id="IPR006805">
    <property type="entry name" value="Anth_synth_I_N"/>
</dbReference>
<dbReference type="InterPro" id="IPR019999">
    <property type="entry name" value="Anth_synth_I-like"/>
</dbReference>
<reference evidence="5" key="1">
    <citation type="submission" date="2022-05" db="EMBL/GenBank/DDBJ databases">
        <title>Impact of host demography and evolutionary history on endosymbiont molecular evolution: a test in carpenter ants (Genus Camponotus) and their Blochmannia endosymbionts.</title>
        <authorList>
            <person name="Manthey J.D."/>
            <person name="Giron J.C."/>
            <person name="Hruska J.P."/>
        </authorList>
    </citation>
    <scope>NUCLEOTIDE SEQUENCE</scope>
    <source>
        <strain evidence="5">C-049</strain>
    </source>
</reference>
<dbReference type="KEGG" id="bhb:M9394_00560"/>
<dbReference type="EMBL" id="CP097751">
    <property type="protein sequence ID" value="URJ27643.1"/>
    <property type="molecule type" value="Genomic_DNA"/>
</dbReference>
<dbReference type="SUPFAM" id="SSF56322">
    <property type="entry name" value="ADC synthase"/>
    <property type="match status" value="1"/>
</dbReference>
<keyword evidence="2 5" id="KW-0808">Transferase</keyword>
<dbReference type="PANTHER" id="PTHR11236:SF50">
    <property type="entry name" value="AMINODEOXYCHORISMATE SYNTHASE COMPONENT 1"/>
    <property type="match status" value="1"/>
</dbReference>
<dbReference type="NCBIfam" id="TIGR00553">
    <property type="entry name" value="pabB"/>
    <property type="match status" value="1"/>
</dbReference>
<keyword evidence="5" id="KW-0032">Aminotransferase</keyword>
<evidence type="ECO:0000259" key="4">
    <source>
        <dbReference type="Pfam" id="PF04715"/>
    </source>
</evidence>
<name>A0AAE9I729_9ENTR</name>
<organism evidence="5 6">
    <name type="scientific">Candidatus Blochmanniella camponoti</name>
    <dbReference type="NCBI Taxonomy" id="108080"/>
    <lineage>
        <taxon>Bacteria</taxon>
        <taxon>Pseudomonadati</taxon>
        <taxon>Pseudomonadota</taxon>
        <taxon>Gammaproteobacteria</taxon>
        <taxon>Enterobacterales</taxon>
        <taxon>Enterobacteriaceae</taxon>
        <taxon>ant endosymbionts</taxon>
        <taxon>Candidatus Blochmanniella</taxon>
    </lineage>
</organism>
<dbReference type="Pfam" id="PF04715">
    <property type="entry name" value="Anth_synt_I_N"/>
    <property type="match status" value="1"/>
</dbReference>
<dbReference type="InterPro" id="IPR005802">
    <property type="entry name" value="ADC_synth_comp_1"/>
</dbReference>
<dbReference type="GO" id="GO:0009396">
    <property type="term" value="P:folic acid-containing compound biosynthetic process"/>
    <property type="evidence" value="ECO:0007669"/>
    <property type="project" value="InterPro"/>
</dbReference>
<dbReference type="Proteomes" id="UP001056323">
    <property type="component" value="Chromosome"/>
</dbReference>
<feature type="domain" description="Anthranilate synthase component I N-terminal" evidence="4">
    <location>
        <begin position="14"/>
        <end position="149"/>
    </location>
</feature>
<dbReference type="GO" id="GO:0000162">
    <property type="term" value="P:L-tryptophan biosynthetic process"/>
    <property type="evidence" value="ECO:0007669"/>
    <property type="project" value="TreeGrafter"/>
</dbReference>
<feature type="domain" description="Chorismate-utilising enzyme C-terminal" evidence="3">
    <location>
        <begin position="193"/>
        <end position="447"/>
    </location>
</feature>
<dbReference type="PANTHER" id="PTHR11236">
    <property type="entry name" value="AMINOBENZOATE/ANTHRANILATE SYNTHASE"/>
    <property type="match status" value="1"/>
</dbReference>
<sequence>MGMHLIELPYHPYTILNLFDPLSNTPWSMLLYSGHNNKHPDSRFDILVTDPTLTLITHNNITTISYGKNHQIDNTDPFILLNKYIHIMNMKPENNCQLPFQGGFLGVFGYDLARYIESLPKLAEQDLSFPDMAIGLYRWAIIADHKLCKNYLVTHDDPNQILNWVYKQQHIYNNHVSNTSFNLIQPWQSNISRAEYAQKFHTIQKHIISGNCYQVCLSQRFSAPYTGDEWIAFRYLLHYNHAPFSAFIRLPNKLSILSLSPERFLKLHNTKIKTQPIKGTLPRLKNAQDDYHQIIKLSKSTKNQSENLMIVDLLRNDIGKVAVPGSIHVSKLFDIQSFPGVHHMISTITGELSNNFSACDLLRACFPGGSIIGAPKVQVMQLIEQLEPQRRNIWSGSIGYLSCCGNMDTNIAIRTMLAERQYLFCSVGSGIIFDSDEELEYQEMQDKISTLLLPLLKKFYLK</sequence>